<dbReference type="PANTHER" id="PTHR43737:SF1">
    <property type="entry name" value="DUF1501 DOMAIN-CONTAINING PROTEIN"/>
    <property type="match status" value="1"/>
</dbReference>
<evidence type="ECO:0000259" key="2">
    <source>
        <dbReference type="PROSITE" id="PS50206"/>
    </source>
</evidence>
<reference evidence="4" key="1">
    <citation type="submission" date="2017-02" db="EMBL/GenBank/DDBJ databases">
        <authorList>
            <person name="Varghese N."/>
            <person name="Submissions S."/>
        </authorList>
    </citation>
    <scope>NUCLEOTIDE SEQUENCE [LARGE SCALE GENOMIC DNA]</scope>
    <source>
        <strain evidence="4">ATCC 27094</strain>
    </source>
</reference>
<accession>A0A1T4P2P9</accession>
<dbReference type="InterPro" id="IPR010869">
    <property type="entry name" value="DUF1501"/>
</dbReference>
<dbReference type="OrthoDB" id="9779968at2"/>
<dbReference type="PANTHER" id="PTHR43737">
    <property type="entry name" value="BLL7424 PROTEIN"/>
    <property type="match status" value="1"/>
</dbReference>
<gene>
    <name evidence="3" type="ORF">SAMN02745126_02580</name>
</gene>
<keyword evidence="4" id="KW-1185">Reference proteome</keyword>
<evidence type="ECO:0000313" key="3">
    <source>
        <dbReference type="EMBL" id="SJZ85783.1"/>
    </source>
</evidence>
<protein>
    <submittedName>
        <fullName evidence="3">Uncharacterized conserved protein, DUF1501 family</fullName>
    </submittedName>
</protein>
<sequence>MLTRRTLLYTATALSLAPSVRAFATPPVAASDNGPILITIFLRGGMDSLGVVAPVDDRNYVADRPPEMRLLADGDKPALELGGAPAGLDFRLHPEMAAMHDLYKDKRIALVHASGLANGTRSHFGAQELIERGISNPDEVAHVGGGWMARWLGAIGKAKAPVFSATPGLPDSLAGHADTICALDLKGGMNLPGGKQAANVLKRLIGADGGLYDRAARDTLAGISLIDGHLREPDGKVAPYQPSGGAVYEETEIGRSLQSVARVIRMDLGIRAFAVDMGGWDTHENQPPRLALLVGQLSRALAAFHTDLHDRLGGIVLVVMSEFGRRLRSNKSNGTDHGHAGVTIVSAPGIAGGRMHGRWPGLSSERLDNAVDLAMTTDIRSIVAELMAGPLRTPQAVAAAFPDFTPSKVGLV</sequence>
<proteinExistence type="predicted"/>
<evidence type="ECO:0000313" key="4">
    <source>
        <dbReference type="Proteomes" id="UP000190092"/>
    </source>
</evidence>
<dbReference type="Pfam" id="PF07394">
    <property type="entry name" value="DUF1501"/>
    <property type="match status" value="1"/>
</dbReference>
<dbReference type="PROSITE" id="PS51318">
    <property type="entry name" value="TAT"/>
    <property type="match status" value="1"/>
</dbReference>
<organism evidence="3 4">
    <name type="scientific">Enhydrobacter aerosaccus</name>
    <dbReference type="NCBI Taxonomy" id="225324"/>
    <lineage>
        <taxon>Bacteria</taxon>
        <taxon>Pseudomonadati</taxon>
        <taxon>Pseudomonadota</taxon>
        <taxon>Alphaproteobacteria</taxon>
        <taxon>Hyphomicrobiales</taxon>
        <taxon>Enhydrobacter</taxon>
    </lineage>
</organism>
<dbReference type="InterPro" id="IPR006311">
    <property type="entry name" value="TAT_signal"/>
</dbReference>
<dbReference type="RefSeq" id="WP_085934247.1">
    <property type="nucleotide sequence ID" value="NZ_FUWJ01000002.1"/>
</dbReference>
<feature type="signal peptide" evidence="1">
    <location>
        <begin position="1"/>
        <end position="24"/>
    </location>
</feature>
<feature type="domain" description="Rhodanese" evidence="2">
    <location>
        <begin position="94"/>
        <end position="160"/>
    </location>
</feature>
<dbReference type="Proteomes" id="UP000190092">
    <property type="component" value="Unassembled WGS sequence"/>
</dbReference>
<keyword evidence="1" id="KW-0732">Signal</keyword>
<name>A0A1T4P2P9_9HYPH</name>
<evidence type="ECO:0000256" key="1">
    <source>
        <dbReference type="SAM" id="SignalP"/>
    </source>
</evidence>
<dbReference type="STRING" id="225324.SAMN02745126_02580"/>
<dbReference type="InterPro" id="IPR001763">
    <property type="entry name" value="Rhodanese-like_dom"/>
</dbReference>
<dbReference type="PROSITE" id="PS50206">
    <property type="entry name" value="RHODANESE_3"/>
    <property type="match status" value="1"/>
</dbReference>
<feature type="chain" id="PRO_5012865920" evidence="1">
    <location>
        <begin position="25"/>
        <end position="412"/>
    </location>
</feature>
<dbReference type="AlphaFoldDB" id="A0A1T4P2P9"/>
<dbReference type="EMBL" id="FUWJ01000002">
    <property type="protein sequence ID" value="SJZ85783.1"/>
    <property type="molecule type" value="Genomic_DNA"/>
</dbReference>